<proteinExistence type="predicted"/>
<accession>A0A2Z5TUL2</accession>
<keyword evidence="1" id="KW-0805">Transcription regulation</keyword>
<evidence type="ECO:0000259" key="4">
    <source>
        <dbReference type="PROSITE" id="PS50932"/>
    </source>
</evidence>
<dbReference type="InterPro" id="IPR010982">
    <property type="entry name" value="Lambda_DNA-bd_dom_sf"/>
</dbReference>
<dbReference type="Gene3D" id="1.10.260.40">
    <property type="entry name" value="lambda repressor-like DNA-binding domains"/>
    <property type="match status" value="1"/>
</dbReference>
<dbReference type="InterPro" id="IPR000843">
    <property type="entry name" value="HTH_LacI"/>
</dbReference>
<organism evidence="5 7">
    <name type="scientific">Streptococcus ruminantium</name>
    <dbReference type="NCBI Taxonomy" id="1917441"/>
    <lineage>
        <taxon>Bacteria</taxon>
        <taxon>Bacillati</taxon>
        <taxon>Bacillota</taxon>
        <taxon>Bacilli</taxon>
        <taxon>Lactobacillales</taxon>
        <taxon>Streptococcaceae</taxon>
        <taxon>Streptococcus</taxon>
    </lineage>
</organism>
<dbReference type="PROSITE" id="PS00356">
    <property type="entry name" value="HTH_LACI_1"/>
    <property type="match status" value="1"/>
</dbReference>
<dbReference type="PROSITE" id="PS50932">
    <property type="entry name" value="HTH_LACI_2"/>
    <property type="match status" value="1"/>
</dbReference>
<dbReference type="GO" id="GO:0003700">
    <property type="term" value="F:DNA-binding transcription factor activity"/>
    <property type="evidence" value="ECO:0007669"/>
    <property type="project" value="TreeGrafter"/>
</dbReference>
<keyword evidence="2 6" id="KW-0238">DNA-binding</keyword>
<dbReference type="PANTHER" id="PTHR30146:SF24">
    <property type="entry name" value="XYLOSE OPERON REGULATORY PROTEIN"/>
    <property type="match status" value="1"/>
</dbReference>
<dbReference type="PANTHER" id="PTHR30146">
    <property type="entry name" value="LACI-RELATED TRANSCRIPTIONAL REPRESSOR"/>
    <property type="match status" value="1"/>
</dbReference>
<feature type="domain" description="HTH lacI-type" evidence="4">
    <location>
        <begin position="5"/>
        <end position="61"/>
    </location>
</feature>
<dbReference type="CDD" id="cd01392">
    <property type="entry name" value="HTH_LacI"/>
    <property type="match status" value="1"/>
</dbReference>
<dbReference type="EMBL" id="JAVIBX010000005">
    <property type="protein sequence ID" value="MDQ8832648.1"/>
    <property type="molecule type" value="Genomic_DNA"/>
</dbReference>
<dbReference type="AlphaFoldDB" id="A0A2Z5TUL2"/>
<evidence type="ECO:0000256" key="3">
    <source>
        <dbReference type="ARBA" id="ARBA00023163"/>
    </source>
</evidence>
<gene>
    <name evidence="6" type="ORF">RFF62_02340</name>
    <name evidence="5" type="ORF">SR187_2565</name>
</gene>
<evidence type="ECO:0000256" key="1">
    <source>
        <dbReference type="ARBA" id="ARBA00023015"/>
    </source>
</evidence>
<dbReference type="Proteomes" id="UP000269331">
    <property type="component" value="Chromosome"/>
</dbReference>
<dbReference type="RefSeq" id="WP_120171404.1">
    <property type="nucleotide sequence ID" value="NZ_AP018400.1"/>
</dbReference>
<name>A0A2Z5TUL2_9STRE</name>
<evidence type="ECO:0000313" key="6">
    <source>
        <dbReference type="EMBL" id="MDQ8832648.1"/>
    </source>
</evidence>
<dbReference type="SMART" id="SM00354">
    <property type="entry name" value="HTH_LACI"/>
    <property type="match status" value="1"/>
</dbReference>
<evidence type="ECO:0000313" key="7">
    <source>
        <dbReference type="Proteomes" id="UP000269331"/>
    </source>
</evidence>
<keyword evidence="8" id="KW-1185">Reference proteome</keyword>
<dbReference type="PRINTS" id="PR00036">
    <property type="entry name" value="HTHLACI"/>
</dbReference>
<evidence type="ECO:0000256" key="2">
    <source>
        <dbReference type="ARBA" id="ARBA00023125"/>
    </source>
</evidence>
<reference evidence="5 7" key="1">
    <citation type="journal article" date="2018" name="Genome Biol. Evol.">
        <title>Complete Genome Sequence of Streptococcus ruminantium sp. nov. GUT-187T (=DSM 104980T =JCM 31869T), the Type Strain of S. ruminantium, and Comparison with Genome Sequences of Streptococcus suis Strains.</title>
        <authorList>
            <person name="Tohya M."/>
            <person name="Sekizaki T."/>
            <person name="Miyoshi-Akiyama T."/>
        </authorList>
    </citation>
    <scope>NUCLEOTIDE SEQUENCE [LARGE SCALE GENOMIC DNA]</scope>
    <source>
        <strain evidence="5 7">GUT187T</strain>
    </source>
</reference>
<dbReference type="Proteomes" id="UP001228446">
    <property type="component" value="Unassembled WGS sequence"/>
</dbReference>
<evidence type="ECO:0000313" key="5">
    <source>
        <dbReference type="EMBL" id="BBA92122.1"/>
    </source>
</evidence>
<dbReference type="EMBL" id="AP018400">
    <property type="protein sequence ID" value="BBA92122.1"/>
    <property type="molecule type" value="Genomic_DNA"/>
</dbReference>
<reference evidence="6 8" key="2">
    <citation type="submission" date="2023-08" db="EMBL/GenBank/DDBJ databases">
        <title>Streptococcus ruminantium-associated sheep mastitis outbreak detected in Italy is distinct from bovine isolates.</title>
        <authorList>
            <person name="Rosa M.N."/>
            <person name="Vezina B."/>
            <person name="Tola S."/>
        </authorList>
    </citation>
    <scope>NUCLEOTIDE SEQUENCE [LARGE SCALE GENOMIC DNA]</scope>
    <source>
        <strain evidence="6 8">OM6730</strain>
    </source>
</reference>
<dbReference type="GO" id="GO:0000976">
    <property type="term" value="F:transcription cis-regulatory region binding"/>
    <property type="evidence" value="ECO:0007669"/>
    <property type="project" value="TreeGrafter"/>
</dbReference>
<evidence type="ECO:0000313" key="8">
    <source>
        <dbReference type="Proteomes" id="UP001228446"/>
    </source>
</evidence>
<dbReference type="GeneID" id="52229085"/>
<dbReference type="Pfam" id="PF00356">
    <property type="entry name" value="LacI"/>
    <property type="match status" value="1"/>
</dbReference>
<dbReference type="SUPFAM" id="SSF47413">
    <property type="entry name" value="lambda repressor-like DNA-binding domains"/>
    <property type="match status" value="1"/>
</dbReference>
<sequence>MKNKVTIKDVAREANVSVATVSYVINNREDQKISPETKKKVLHTINLLNYTPNRAAKSLVTKKHQTVALYYHKHESFLKNAEQFYLIDSLSAYLHSKEYHLVCLNEQFIEKYDMADVIVTSDVSKEEFHQIGNANFSPLITLDSFIDDPLFFQVNSDYLHMRHIAENFFKGEPFTFVSIPIHNIERREHLLQVFSDVLFVNRLEDIQTIPSGNILIVDQTLNEILMDTKQKLYLPNISEEKFNHLFQAIEWAMQRQEMDNHNILV</sequence>
<keyword evidence="3" id="KW-0804">Transcription</keyword>
<dbReference type="OrthoDB" id="9775106at2"/>
<protein>
    <submittedName>
        <fullName evidence="6">LacI family DNA-binding transcriptional regulator</fullName>
    </submittedName>
    <submittedName>
        <fullName evidence="5">LacI family transcriptional regulator</fullName>
    </submittedName>
</protein>
<dbReference type="KEGG" id="srq:SR187_2565"/>